<accession>A0A6G1EA69</accession>
<evidence type="ECO:0000313" key="2">
    <source>
        <dbReference type="EMBL" id="KAF0921670.1"/>
    </source>
</evidence>
<name>A0A6G1EA69_9ORYZ</name>
<dbReference type="AlphaFoldDB" id="A0A6G1EA69"/>
<dbReference type="Proteomes" id="UP000479710">
    <property type="component" value="Unassembled WGS sequence"/>
</dbReference>
<feature type="region of interest" description="Disordered" evidence="1">
    <location>
        <begin position="1"/>
        <end position="52"/>
    </location>
</feature>
<evidence type="ECO:0000256" key="1">
    <source>
        <dbReference type="SAM" id="MobiDB-lite"/>
    </source>
</evidence>
<comment type="caution">
    <text evidence="2">The sequence shown here is derived from an EMBL/GenBank/DDBJ whole genome shotgun (WGS) entry which is preliminary data.</text>
</comment>
<protein>
    <submittedName>
        <fullName evidence="2">Uncharacterized protein</fullName>
    </submittedName>
</protein>
<proteinExistence type="predicted"/>
<keyword evidence="3" id="KW-1185">Reference proteome</keyword>
<gene>
    <name evidence="2" type="ORF">E2562_013407</name>
</gene>
<organism evidence="2 3">
    <name type="scientific">Oryza meyeriana var. granulata</name>
    <dbReference type="NCBI Taxonomy" id="110450"/>
    <lineage>
        <taxon>Eukaryota</taxon>
        <taxon>Viridiplantae</taxon>
        <taxon>Streptophyta</taxon>
        <taxon>Embryophyta</taxon>
        <taxon>Tracheophyta</taxon>
        <taxon>Spermatophyta</taxon>
        <taxon>Magnoliopsida</taxon>
        <taxon>Liliopsida</taxon>
        <taxon>Poales</taxon>
        <taxon>Poaceae</taxon>
        <taxon>BOP clade</taxon>
        <taxon>Oryzoideae</taxon>
        <taxon>Oryzeae</taxon>
        <taxon>Oryzinae</taxon>
        <taxon>Oryza</taxon>
        <taxon>Oryza meyeriana</taxon>
    </lineage>
</organism>
<reference evidence="2 3" key="1">
    <citation type="submission" date="2019-11" db="EMBL/GenBank/DDBJ databases">
        <title>Whole genome sequence of Oryza granulata.</title>
        <authorList>
            <person name="Li W."/>
        </authorList>
    </citation>
    <scope>NUCLEOTIDE SEQUENCE [LARGE SCALE GENOMIC DNA]</scope>
    <source>
        <strain evidence="3">cv. Menghai</strain>
        <tissue evidence="2">Leaf</tissue>
    </source>
</reference>
<evidence type="ECO:0000313" key="3">
    <source>
        <dbReference type="Proteomes" id="UP000479710"/>
    </source>
</evidence>
<sequence>MGGALGSGRSRGRKARSAATPSTGRTTGAPRVLPAPEARKQQEIGARRGRPPRWVRLIPTDWSSTTAARFPEAPVLLPPPRSYFSTATGVG</sequence>
<dbReference type="EMBL" id="SPHZ02000004">
    <property type="protein sequence ID" value="KAF0921670.1"/>
    <property type="molecule type" value="Genomic_DNA"/>
</dbReference>
<feature type="compositionally biased region" description="Basic and acidic residues" evidence="1">
    <location>
        <begin position="37"/>
        <end position="46"/>
    </location>
</feature>